<proteinExistence type="predicted"/>
<sequence>MTVSTDPFAVSNHPVPAMPTPPARGLGGLFIVLSVIAAISLALCCGMGTLAYFSMQQFLVGEVAASLPERQNSFADDSARFEQSLASLPEKPSPDPSLQKFVASAIATLQEEGEPPFSTDMFLEAVRQSEHSGGNLSMANRIQIRHWLNLYQPQPDVAPLSRILQFHLSEEGRLASVDLLFYSDENQAESHQWFLVKESNQWRLYDWQRLEYGRRLSDEYASYALGTAPVSDGYDEMLIKLVDLEEESRQGVTPQLIDKLRRLERKPMLAADRSIGMLRIAYQWLAWGESKEAIRLLKSIPDPQQRWGVYPVLAMSYLGVDEIDKALATAKLAAQQAPHHPNVYWLYSEIYDRMDRPDESAEAAIKALDICPQDGGLFQTLLAQDRDQDIPRLLTFAIDNPSEDYWTQLLNQASYSREWGLALVEAMSARDDLPVGLEHLAKGNVAWADEDYRLAGDEFFQATETVVLPELLAIANNDHLLARVESEDYQQLFAESKDRGEMAKRLLEWCLDGEFYSDSLPLIAALQGIPETQDPWVRGLKGWAFHAAGQFEPAVAELTAFADWANADGSLSEEDAWYAASSDYYLADSFLNLQRPLEVIERWPNDKNRHQQIGDHLVKVYDLRQLQDFVTQVDEDSVTSVRLQEIRIEAEIAMRMADPEACRVAHAKALNLASIVFDDEDSYELASMVRGHARDLIWLQDYSDTRILQRYLKTPFVKPFLNQLVWQGGDVLDLKALIYVPQLSRQVPVVEWNEVQGEVDFELGKYFDAIGDYDQAAKLFQAGLKHVDDSSEWLREQRLLALLGVQIRRQDYDSIAVILEELNQDFDYSIESELVAAMLQGEGKKVLQQIEQADEDSQLAILDWLSDDEATAAMAQAIDQPWMLDLIGKYPLRVIRKSTDANLQLICEERAKIDQEWLDNRLAKALGESYVLKEFPAVDNREDSKSWLLETPSGKRMVFRVRPAEYQSRSLPDSLQIALYGPVQVLMVSVIDVQPNAAQRVFDVCSILAEAEKDVFVCRDVGRSLMWAAPNLPQQLAWKGRVPVGPMVMQNPLLEDVSDVDVESGIDWIDVDKWKEKLNQSGGSLPVVLQVGRGAGEELVSADLIGVDPRDESLLVRPRQASLLVPWIQPAGTYRTGVGFVAVPPEEDDAKAN</sequence>
<dbReference type="OrthoDB" id="250113at2"/>
<accession>A0A517MF54</accession>
<feature type="transmembrane region" description="Helical" evidence="1">
    <location>
        <begin position="28"/>
        <end position="53"/>
    </location>
</feature>
<evidence type="ECO:0000313" key="2">
    <source>
        <dbReference type="EMBL" id="QDS93521.1"/>
    </source>
</evidence>
<reference evidence="2 3" key="1">
    <citation type="submission" date="2019-02" db="EMBL/GenBank/DDBJ databases">
        <title>Deep-cultivation of Planctomycetes and their phenomic and genomic characterization uncovers novel biology.</title>
        <authorList>
            <person name="Wiegand S."/>
            <person name="Jogler M."/>
            <person name="Boedeker C."/>
            <person name="Pinto D."/>
            <person name="Vollmers J."/>
            <person name="Rivas-Marin E."/>
            <person name="Kohn T."/>
            <person name="Peeters S.H."/>
            <person name="Heuer A."/>
            <person name="Rast P."/>
            <person name="Oberbeckmann S."/>
            <person name="Bunk B."/>
            <person name="Jeske O."/>
            <person name="Meyerdierks A."/>
            <person name="Storesund J.E."/>
            <person name="Kallscheuer N."/>
            <person name="Luecker S."/>
            <person name="Lage O.M."/>
            <person name="Pohl T."/>
            <person name="Merkel B.J."/>
            <person name="Hornburger P."/>
            <person name="Mueller R.-W."/>
            <person name="Bruemmer F."/>
            <person name="Labrenz M."/>
            <person name="Spormann A.M."/>
            <person name="Op den Camp H."/>
            <person name="Overmann J."/>
            <person name="Amann R."/>
            <person name="Jetten M.S.M."/>
            <person name="Mascher T."/>
            <person name="Medema M.H."/>
            <person name="Devos D.P."/>
            <person name="Kaster A.-K."/>
            <person name="Ovreas L."/>
            <person name="Rohde M."/>
            <person name="Galperin M.Y."/>
            <person name="Jogler C."/>
        </authorList>
    </citation>
    <scope>NUCLEOTIDE SEQUENCE [LARGE SCALE GENOMIC DNA]</scope>
    <source>
        <strain evidence="2 3">FF011L</strain>
    </source>
</reference>
<dbReference type="EMBL" id="CP036262">
    <property type="protein sequence ID" value="QDS93521.1"/>
    <property type="molecule type" value="Genomic_DNA"/>
</dbReference>
<protein>
    <recommendedName>
        <fullName evidence="4">Tetratricopeptide repeat protein</fullName>
    </recommendedName>
</protein>
<keyword evidence="1" id="KW-0812">Transmembrane</keyword>
<evidence type="ECO:0000313" key="3">
    <source>
        <dbReference type="Proteomes" id="UP000320672"/>
    </source>
</evidence>
<evidence type="ECO:0008006" key="4">
    <source>
        <dbReference type="Google" id="ProtNLM"/>
    </source>
</evidence>
<gene>
    <name evidence="2" type="ORF">FF011L_22910</name>
</gene>
<organism evidence="2 3">
    <name type="scientific">Roseimaritima multifibrata</name>
    <dbReference type="NCBI Taxonomy" id="1930274"/>
    <lineage>
        <taxon>Bacteria</taxon>
        <taxon>Pseudomonadati</taxon>
        <taxon>Planctomycetota</taxon>
        <taxon>Planctomycetia</taxon>
        <taxon>Pirellulales</taxon>
        <taxon>Pirellulaceae</taxon>
        <taxon>Roseimaritima</taxon>
    </lineage>
</organism>
<evidence type="ECO:0000256" key="1">
    <source>
        <dbReference type="SAM" id="Phobius"/>
    </source>
</evidence>
<dbReference type="Proteomes" id="UP000320672">
    <property type="component" value="Chromosome"/>
</dbReference>
<dbReference type="Gene3D" id="1.25.40.10">
    <property type="entry name" value="Tetratricopeptide repeat domain"/>
    <property type="match status" value="1"/>
</dbReference>
<dbReference type="RefSeq" id="WP_145351669.1">
    <property type="nucleotide sequence ID" value="NZ_CP036262.1"/>
</dbReference>
<dbReference type="SUPFAM" id="SSF48452">
    <property type="entry name" value="TPR-like"/>
    <property type="match status" value="1"/>
</dbReference>
<keyword evidence="1" id="KW-0472">Membrane</keyword>
<dbReference type="AlphaFoldDB" id="A0A517MF54"/>
<dbReference type="KEGG" id="rml:FF011L_22910"/>
<keyword evidence="1" id="KW-1133">Transmembrane helix</keyword>
<name>A0A517MF54_9BACT</name>
<keyword evidence="3" id="KW-1185">Reference proteome</keyword>
<dbReference type="InterPro" id="IPR011990">
    <property type="entry name" value="TPR-like_helical_dom_sf"/>
</dbReference>